<comment type="caution">
    <text evidence="7">The sequence shown here is derived from an EMBL/GenBank/DDBJ whole genome shotgun (WGS) entry which is preliminary data.</text>
</comment>
<dbReference type="AlphaFoldDB" id="A0A835UBV9"/>
<feature type="region of interest" description="Disordered" evidence="6">
    <location>
        <begin position="1"/>
        <end position="53"/>
    </location>
</feature>
<keyword evidence="8" id="KW-1185">Reference proteome</keyword>
<dbReference type="PANTHER" id="PTHR12691:SF10">
    <property type="entry name" value="MEDIATOR OF RNA POLYMERASE II TRANSCRIPTION SUBUNIT 23"/>
    <property type="match status" value="1"/>
</dbReference>
<evidence type="ECO:0000313" key="7">
    <source>
        <dbReference type="EMBL" id="KAG0455528.1"/>
    </source>
</evidence>
<dbReference type="InterPro" id="IPR021629">
    <property type="entry name" value="Mediator_Med23"/>
</dbReference>
<evidence type="ECO:0000256" key="6">
    <source>
        <dbReference type="SAM" id="MobiDB-lite"/>
    </source>
</evidence>
<gene>
    <name evidence="7" type="ORF">HPP92_024820</name>
</gene>
<evidence type="ECO:0000256" key="1">
    <source>
        <dbReference type="ARBA" id="ARBA00004123"/>
    </source>
</evidence>
<dbReference type="OrthoDB" id="691984at2759"/>
<dbReference type="GO" id="GO:0006357">
    <property type="term" value="P:regulation of transcription by RNA polymerase II"/>
    <property type="evidence" value="ECO:0007669"/>
    <property type="project" value="TreeGrafter"/>
</dbReference>
<accession>A0A835UBV9</accession>
<evidence type="ECO:0000256" key="4">
    <source>
        <dbReference type="ARBA" id="ARBA00023163"/>
    </source>
</evidence>
<dbReference type="GO" id="GO:0010628">
    <property type="term" value="P:positive regulation of gene expression"/>
    <property type="evidence" value="ECO:0007669"/>
    <property type="project" value="TreeGrafter"/>
</dbReference>
<reference evidence="7 8" key="1">
    <citation type="journal article" date="2020" name="Nat. Food">
        <title>A phased Vanilla planifolia genome enables genetic improvement of flavour and production.</title>
        <authorList>
            <person name="Hasing T."/>
            <person name="Tang H."/>
            <person name="Brym M."/>
            <person name="Khazi F."/>
            <person name="Huang T."/>
            <person name="Chambers A.H."/>
        </authorList>
    </citation>
    <scope>NUCLEOTIDE SEQUENCE [LARGE SCALE GENOMIC DNA]</scope>
    <source>
        <tissue evidence="7">Leaf</tissue>
    </source>
</reference>
<comment type="subcellular location">
    <subcellularLocation>
        <location evidence="1">Nucleus</location>
    </subcellularLocation>
</comment>
<dbReference type="GO" id="GO:0016592">
    <property type="term" value="C:mediator complex"/>
    <property type="evidence" value="ECO:0007669"/>
    <property type="project" value="TreeGrafter"/>
</dbReference>
<evidence type="ECO:0000256" key="2">
    <source>
        <dbReference type="ARBA" id="ARBA00010222"/>
    </source>
</evidence>
<keyword evidence="5" id="KW-0539">Nucleus</keyword>
<organism evidence="7 8">
    <name type="scientific">Vanilla planifolia</name>
    <name type="common">Vanilla</name>
    <dbReference type="NCBI Taxonomy" id="51239"/>
    <lineage>
        <taxon>Eukaryota</taxon>
        <taxon>Viridiplantae</taxon>
        <taxon>Streptophyta</taxon>
        <taxon>Embryophyta</taxon>
        <taxon>Tracheophyta</taxon>
        <taxon>Spermatophyta</taxon>
        <taxon>Magnoliopsida</taxon>
        <taxon>Liliopsida</taxon>
        <taxon>Asparagales</taxon>
        <taxon>Orchidaceae</taxon>
        <taxon>Vanilloideae</taxon>
        <taxon>Vanilleae</taxon>
        <taxon>Vanilla</taxon>
    </lineage>
</organism>
<feature type="compositionally biased region" description="Polar residues" evidence="6">
    <location>
        <begin position="22"/>
        <end position="53"/>
    </location>
</feature>
<keyword evidence="4" id="KW-0804">Transcription</keyword>
<sequence>MRNENYHPITSKSKYDALGEPSNISGRTPLNKSQAPSQSSTVNNADGQKAFYQNQDPGTYTQLVLETATIEILSLPATASQIVSSLVQIVVHVQPSLIQSSNGMQEYSGSTGQASGILYLHQV</sequence>
<evidence type="ECO:0000256" key="5">
    <source>
        <dbReference type="ARBA" id="ARBA00023242"/>
    </source>
</evidence>
<protein>
    <submittedName>
        <fullName evidence="7">Uncharacterized protein</fullName>
    </submittedName>
</protein>
<evidence type="ECO:0000313" key="8">
    <source>
        <dbReference type="Proteomes" id="UP000636800"/>
    </source>
</evidence>
<name>A0A835UBV9_VANPL</name>
<dbReference type="EMBL" id="JADCNL010000013">
    <property type="protein sequence ID" value="KAG0455528.1"/>
    <property type="molecule type" value="Genomic_DNA"/>
</dbReference>
<comment type="similarity">
    <text evidence="2">Belongs to the Mediator complex subunit 23 family.</text>
</comment>
<dbReference type="PANTHER" id="PTHR12691">
    <property type="entry name" value="MEDIATOR OF RNA POLYMERASE II TRANSCRIPTION SUBUNIT 23"/>
    <property type="match status" value="1"/>
</dbReference>
<evidence type="ECO:0000256" key="3">
    <source>
        <dbReference type="ARBA" id="ARBA00023015"/>
    </source>
</evidence>
<dbReference type="Proteomes" id="UP000636800">
    <property type="component" value="Chromosome 13"/>
</dbReference>
<keyword evidence="3" id="KW-0805">Transcription regulation</keyword>
<proteinExistence type="inferred from homology"/>
<dbReference type="GO" id="GO:0005667">
    <property type="term" value="C:transcription regulator complex"/>
    <property type="evidence" value="ECO:0007669"/>
    <property type="project" value="TreeGrafter"/>
</dbReference>